<dbReference type="InterPro" id="IPR016181">
    <property type="entry name" value="Acyl_CoA_acyltransferase"/>
</dbReference>
<comment type="caution">
    <text evidence="1">The sequence shown here is derived from an EMBL/GenBank/DDBJ whole genome shotgun (WGS) entry which is preliminary data.</text>
</comment>
<evidence type="ECO:0008006" key="3">
    <source>
        <dbReference type="Google" id="ProtNLM"/>
    </source>
</evidence>
<reference evidence="1 2" key="1">
    <citation type="submission" date="2018-01" db="EMBL/GenBank/DDBJ databases">
        <title>Whole genome sequencing of Histamine producing bacteria.</title>
        <authorList>
            <person name="Butler K."/>
        </authorList>
    </citation>
    <scope>NUCLEOTIDE SEQUENCE [LARGE SCALE GENOMIC DNA]</scope>
    <source>
        <strain evidence="1 2">A6-1</strain>
    </source>
</reference>
<keyword evidence="2" id="KW-1185">Reference proteome</keyword>
<dbReference type="RefSeq" id="WP_045152003.1">
    <property type="nucleotide sequence ID" value="NZ_JZSW01000003.1"/>
</dbReference>
<dbReference type="Gene3D" id="3.40.630.30">
    <property type="match status" value="1"/>
</dbReference>
<proteinExistence type="predicted"/>
<sequence>MKINKKINNSFIINEQWFEVTEFNYFWGFNLTRSYYNNEKVIYSIKEEKRTLLTDLNVENKDDFLSSFRKNLRYDIRKFESSNINFFIKEISKDTFIEHYNEFASTKKLSRISNKKYDDKNYIYLGLYIENCLIVSHCFIHNNKIVRLLHSALHNTNEDEISNITCQSSNKYMHFYELNYFKELGFNTYDWGGVSLGDVNREGIDKFKIGFGGKDVKYYDHYSIPYAILLKLKRFIK</sequence>
<evidence type="ECO:0000313" key="1">
    <source>
        <dbReference type="EMBL" id="PSX00730.1"/>
    </source>
</evidence>
<organism evidence="1 2">
    <name type="scientific">Photobacterium angustum</name>
    <dbReference type="NCBI Taxonomy" id="661"/>
    <lineage>
        <taxon>Bacteria</taxon>
        <taxon>Pseudomonadati</taxon>
        <taxon>Pseudomonadota</taxon>
        <taxon>Gammaproteobacteria</taxon>
        <taxon>Vibrionales</taxon>
        <taxon>Vibrionaceae</taxon>
        <taxon>Photobacterium</taxon>
    </lineage>
</organism>
<evidence type="ECO:0000313" key="2">
    <source>
        <dbReference type="Proteomes" id="UP000240989"/>
    </source>
</evidence>
<dbReference type="EMBL" id="PYOU01000036">
    <property type="protein sequence ID" value="PSX00730.1"/>
    <property type="molecule type" value="Genomic_DNA"/>
</dbReference>
<name>A0ABX5GXN4_PHOAN</name>
<protein>
    <recommendedName>
        <fullName evidence="3">BioF2-like acetyltransferase domain-containing protein</fullName>
    </recommendedName>
</protein>
<dbReference type="SUPFAM" id="SSF55729">
    <property type="entry name" value="Acyl-CoA N-acyltransferases (Nat)"/>
    <property type="match status" value="1"/>
</dbReference>
<dbReference type="Proteomes" id="UP000240989">
    <property type="component" value="Unassembled WGS sequence"/>
</dbReference>
<accession>A0ABX5GXN4</accession>
<gene>
    <name evidence="1" type="ORF">C0W27_22505</name>
</gene>